<accession>A0ABY1Q3H4</accession>
<evidence type="ECO:0000313" key="3">
    <source>
        <dbReference type="Proteomes" id="UP001158067"/>
    </source>
</evidence>
<feature type="transmembrane region" description="Helical" evidence="1">
    <location>
        <begin position="35"/>
        <end position="55"/>
    </location>
</feature>
<keyword evidence="3" id="KW-1185">Reference proteome</keyword>
<evidence type="ECO:0000313" key="2">
    <source>
        <dbReference type="EMBL" id="SMP53632.1"/>
    </source>
</evidence>
<dbReference type="RefSeq" id="WP_404309186.1">
    <property type="nucleotide sequence ID" value="NZ_CAWLDM010000001.1"/>
</dbReference>
<keyword evidence="1" id="KW-0472">Membrane</keyword>
<proteinExistence type="predicted"/>
<reference evidence="2 3" key="1">
    <citation type="submission" date="2017-05" db="EMBL/GenBank/DDBJ databases">
        <authorList>
            <person name="Varghese N."/>
            <person name="Submissions S."/>
        </authorList>
    </citation>
    <scope>NUCLEOTIDE SEQUENCE [LARGE SCALE GENOMIC DNA]</scope>
    <source>
        <strain evidence="2 3">DSM 25457</strain>
    </source>
</reference>
<comment type="caution">
    <text evidence="2">The sequence shown here is derived from an EMBL/GenBank/DDBJ whole genome shotgun (WGS) entry which is preliminary data.</text>
</comment>
<keyword evidence="1" id="KW-1133">Transmembrane helix</keyword>
<evidence type="ECO:0000256" key="1">
    <source>
        <dbReference type="SAM" id="Phobius"/>
    </source>
</evidence>
<dbReference type="EMBL" id="FXUG01000004">
    <property type="protein sequence ID" value="SMP53632.1"/>
    <property type="molecule type" value="Genomic_DNA"/>
</dbReference>
<feature type="transmembrane region" description="Helical" evidence="1">
    <location>
        <begin position="110"/>
        <end position="129"/>
    </location>
</feature>
<name>A0ABY1Q3H4_9BACT</name>
<organism evidence="2 3">
    <name type="scientific">Neorhodopirellula lusitana</name>
    <dbReference type="NCBI Taxonomy" id="445327"/>
    <lineage>
        <taxon>Bacteria</taxon>
        <taxon>Pseudomonadati</taxon>
        <taxon>Planctomycetota</taxon>
        <taxon>Planctomycetia</taxon>
        <taxon>Pirellulales</taxon>
        <taxon>Pirellulaceae</taxon>
        <taxon>Neorhodopirellula</taxon>
    </lineage>
</organism>
<keyword evidence="1" id="KW-0812">Transmembrane</keyword>
<sequence>MRNYLQLGCFLTLMIAVVVSVVTSLPTWFGGHLGGYRLIVHMMASGVVVILLPMYTVLRWGESLRNQIGTSLEPIAFWTMVVFGFLTIGSMFICMLPIAGTGTQREMIDLHGWLGAVLAIAVVLNLVLYRKRIAAS</sequence>
<feature type="transmembrane region" description="Helical" evidence="1">
    <location>
        <begin position="7"/>
        <end position="29"/>
    </location>
</feature>
<gene>
    <name evidence="2" type="ORF">SAMN06265222_104136</name>
</gene>
<protein>
    <submittedName>
        <fullName evidence="2">Uncharacterized protein</fullName>
    </submittedName>
</protein>
<feature type="transmembrane region" description="Helical" evidence="1">
    <location>
        <begin position="75"/>
        <end position="98"/>
    </location>
</feature>
<dbReference type="Proteomes" id="UP001158067">
    <property type="component" value="Unassembled WGS sequence"/>
</dbReference>